<dbReference type="InterPro" id="IPR023365">
    <property type="entry name" value="Sortase_dom-sf"/>
</dbReference>
<evidence type="ECO:0000256" key="1">
    <source>
        <dbReference type="ARBA" id="ARBA00022801"/>
    </source>
</evidence>
<feature type="transmembrane region" description="Helical" evidence="3">
    <location>
        <begin position="266"/>
        <end position="284"/>
    </location>
</feature>
<dbReference type="Pfam" id="PF04203">
    <property type="entry name" value="Sortase"/>
    <property type="match status" value="1"/>
</dbReference>
<dbReference type="NCBIfam" id="TIGR01076">
    <property type="entry name" value="sortase_fam"/>
    <property type="match status" value="1"/>
</dbReference>
<dbReference type="CDD" id="cd05827">
    <property type="entry name" value="Sortase_C"/>
    <property type="match status" value="1"/>
</dbReference>
<evidence type="ECO:0000313" key="5">
    <source>
        <dbReference type="Proteomes" id="UP000249808"/>
    </source>
</evidence>
<evidence type="ECO:0000313" key="4">
    <source>
        <dbReference type="EMBL" id="RAK43971.1"/>
    </source>
</evidence>
<dbReference type="Proteomes" id="UP000249808">
    <property type="component" value="Unassembled WGS sequence"/>
</dbReference>
<dbReference type="InterPro" id="IPR005754">
    <property type="entry name" value="Sortase"/>
</dbReference>
<dbReference type="GO" id="GO:0016787">
    <property type="term" value="F:hydrolase activity"/>
    <property type="evidence" value="ECO:0007669"/>
    <property type="project" value="UniProtKB-KW"/>
</dbReference>
<dbReference type="InterPro" id="IPR042002">
    <property type="entry name" value="Sortase_C"/>
</dbReference>
<feature type="active site" description="Proton donor/acceptor" evidence="2">
    <location>
        <position position="160"/>
    </location>
</feature>
<gene>
    <name evidence="4" type="ORF">BHU61_11075</name>
</gene>
<dbReference type="AlphaFoldDB" id="A0A327ZNM5"/>
<keyword evidence="1" id="KW-0378">Hydrolase</keyword>
<keyword evidence="3" id="KW-1133">Transmembrane helix</keyword>
<evidence type="ECO:0000256" key="2">
    <source>
        <dbReference type="PIRSR" id="PIRSR605754-1"/>
    </source>
</evidence>
<organism evidence="4 5">
    <name type="scientific">Macrococcus epidermidis</name>
    <dbReference type="NCBI Taxonomy" id="1902580"/>
    <lineage>
        <taxon>Bacteria</taxon>
        <taxon>Bacillati</taxon>
        <taxon>Bacillota</taxon>
        <taxon>Bacilli</taxon>
        <taxon>Bacillales</taxon>
        <taxon>Staphylococcaceae</taxon>
        <taxon>Macrococcus</taxon>
    </lineage>
</organism>
<keyword evidence="3" id="KW-0472">Membrane</keyword>
<evidence type="ECO:0000256" key="3">
    <source>
        <dbReference type="SAM" id="Phobius"/>
    </source>
</evidence>
<feature type="active site" description="Acyl-thioester intermediate" evidence="2">
    <location>
        <position position="222"/>
    </location>
</feature>
<protein>
    <submittedName>
        <fullName evidence="4">Class C sortase</fullName>
    </submittedName>
</protein>
<comment type="caution">
    <text evidence="4">The sequence shown here is derived from an EMBL/GenBank/DDBJ whole genome shotgun (WGS) entry which is preliminary data.</text>
</comment>
<sequence length="293" mass="33821">MQNSKKQADKKKSNLLFNIVFSLIFLAGALILLYPMISAVYYDYQSSSEVNQFDKEVSKLVDKDVDTRIRKAKAYNSTLATNEFIKDTFSAKDKAEGKALYAKMLEVNEQMGYVEVPRIHQKLPLFAGTRERVLQKGLGHLERTSLPVGGDTTHAVITGHRGLPDKMLFTDLDKVKKGDKIYITNIKETIAYKVDHIEVIKPNEVEKLRIIKGEDRVTLLTCTPYMINSHRLIVQGHRIPYTPEEAKAHEAAQEAWWMKFLTVYKYYLIGIGVSILLYLLYRYIKRKRRRDNQ</sequence>
<reference evidence="4 5" key="1">
    <citation type="journal article" date="2018" name="Front. Microbiol.">
        <title>Description and Comparative Genomics of Macrococcus caseolyticus subsp. hominis subsp. nov., Macrococcus goetzii sp. nov., Macrococcus epidermidis sp. nov., and Macrococcus bohemicus sp. nov., Novel Macrococci From Human Clinical Material With Virulence Potential and Suspected Uptake of Foreign DNA by Natural Transformation.</title>
        <authorList>
            <person name="Maslanova I."/>
            <person name="Wertheimer Z."/>
            <person name="Sedlacek I."/>
            <person name="Svec P."/>
            <person name="Indrakova A."/>
            <person name="Kovarovic V."/>
            <person name="Schumann P."/>
            <person name="Sproer C."/>
            <person name="Kralova S."/>
            <person name="Sedo O."/>
            <person name="Kristofova L."/>
            <person name="Vrbovska V."/>
            <person name="Fuzik T."/>
            <person name="Petras P."/>
            <person name="Zdrahal Z."/>
            <person name="Ruzickova V."/>
            <person name="Doskar J."/>
            <person name="Pantucek R."/>
        </authorList>
    </citation>
    <scope>NUCLEOTIDE SEQUENCE [LARGE SCALE GENOMIC DNA]</scope>
    <source>
        <strain evidence="4 5">01/688</strain>
    </source>
</reference>
<dbReference type="NCBIfam" id="NF033745">
    <property type="entry name" value="class_C_sortase"/>
    <property type="match status" value="1"/>
</dbReference>
<keyword evidence="3" id="KW-0812">Transmembrane</keyword>
<accession>A0A327ZNM5</accession>
<keyword evidence="5" id="KW-1185">Reference proteome</keyword>
<feature type="transmembrane region" description="Helical" evidence="3">
    <location>
        <begin position="15"/>
        <end position="37"/>
    </location>
</feature>
<dbReference type="EMBL" id="PZJH01000007">
    <property type="protein sequence ID" value="RAK43971.1"/>
    <property type="molecule type" value="Genomic_DNA"/>
</dbReference>
<dbReference type="Gene3D" id="2.40.260.10">
    <property type="entry name" value="Sortase"/>
    <property type="match status" value="1"/>
</dbReference>
<dbReference type="SUPFAM" id="SSF63817">
    <property type="entry name" value="Sortase"/>
    <property type="match status" value="1"/>
</dbReference>
<name>A0A327ZNM5_9STAP</name>
<proteinExistence type="predicted"/>